<evidence type="ECO:0000256" key="1">
    <source>
        <dbReference type="SAM" id="Phobius"/>
    </source>
</evidence>
<accession>A0A8K1MAW1</accession>
<proteinExistence type="predicted"/>
<name>A0A8K1MAW1_9HYME</name>
<feature type="transmembrane region" description="Helical" evidence="1">
    <location>
        <begin position="12"/>
        <end position="31"/>
    </location>
</feature>
<feature type="transmembrane region" description="Helical" evidence="1">
    <location>
        <begin position="143"/>
        <end position="175"/>
    </location>
</feature>
<feature type="transmembrane region" description="Helical" evidence="1">
    <location>
        <begin position="62"/>
        <end position="82"/>
    </location>
</feature>
<geneLocation type="mitochondrion" evidence="2"/>
<keyword evidence="1" id="KW-1133">Transmembrane helix</keyword>
<gene>
    <name evidence="2" type="primary">nad6</name>
</gene>
<keyword evidence="1" id="KW-0472">Membrane</keyword>
<feature type="transmembrane region" description="Helical" evidence="1">
    <location>
        <begin position="37"/>
        <end position="55"/>
    </location>
</feature>
<evidence type="ECO:0000313" key="2">
    <source>
        <dbReference type="EMBL" id="UBR43347.1"/>
    </source>
</evidence>
<reference evidence="2" key="1">
    <citation type="submission" date="2021-05" db="EMBL/GenBank/DDBJ databases">
        <authorList>
            <person name="Yuan R."/>
        </authorList>
    </citation>
    <scope>NUCLEOTIDE SEQUENCE</scope>
</reference>
<dbReference type="EMBL" id="MZ169618">
    <property type="protein sequence ID" value="UBR43347.1"/>
    <property type="molecule type" value="Genomic_DNA"/>
</dbReference>
<feature type="transmembrane region" description="Helical" evidence="1">
    <location>
        <begin position="102"/>
        <end position="122"/>
    </location>
</feature>
<organism evidence="2">
    <name type="scientific">Chelonus formosanus</name>
    <dbReference type="NCBI Taxonomy" id="2739011"/>
    <lineage>
        <taxon>Eukaryota</taxon>
        <taxon>Metazoa</taxon>
        <taxon>Ecdysozoa</taxon>
        <taxon>Arthropoda</taxon>
        <taxon>Hexapoda</taxon>
        <taxon>Insecta</taxon>
        <taxon>Pterygota</taxon>
        <taxon>Neoptera</taxon>
        <taxon>Endopterygota</taxon>
        <taxon>Hymenoptera</taxon>
        <taxon>Apocrita</taxon>
        <taxon>Ichneumonoidea</taxon>
        <taxon>Braconidae</taxon>
        <taxon>Cheloninae</taxon>
        <taxon>Chelonus</taxon>
    </lineage>
</organism>
<keyword evidence="1" id="KW-0812">Transmembrane</keyword>
<dbReference type="AlphaFoldDB" id="A0A8K1MAW1"/>
<keyword evidence="2" id="KW-0496">Mitochondrion</keyword>
<sequence length="181" mass="22606">MFTNFLYLNFKFFYCFYFNFLMFLILILLNLLNINPMMVSLNLILYTLLVCLFMNMLKGLFWYSYMLYLIIIGGVMILFMYFTSLVNNEKLFYLNKNIKMEFFLYIILFMFFFLIFDFYLNYEMKDFFMFLYKKEYYFILKSLYMNLFLDLNIFLMLYLFFTMTFIVFMCLSNLIPLRKLN</sequence>
<protein>
    <submittedName>
        <fullName evidence="2">NADH dehydrogenase subunit 6</fullName>
    </submittedName>
</protein>